<dbReference type="Pfam" id="PF11496">
    <property type="entry name" value="HDA2-3"/>
    <property type="match status" value="1"/>
</dbReference>
<dbReference type="Proteomes" id="UP000019484">
    <property type="component" value="Unassembled WGS sequence"/>
</dbReference>
<sequence>MKNPGRKNSDTIEYKPSKRKKSADSPVEYSTRWPDWEEQKQLGKKFREVGEGNWPAADILEERQSGKKKEYLVSWEPHPKTKEIWEPTWVPSANVNEALLDSWKNKNKSRTRHSPPDRQGSRFSNGQSVSGVARRPRQTRTVQDSSEIGSQAAVRPTTRASSSSGLTNGSRTPRQLGASRHSSVTPTTLRSSSPVEIAETQHEVSEPVSISISIPAAHINKADYESIHSSQIYSEGGLINSSPPSQSQSQSQILALNYSSQPALRHTPSKRKHPVLPDSSYDLASGQDLDTTSSKPTHRLSDARSRRATRSTDRENQPLSPPRAVLFTDQSPRTTALASKPPEPLNQEIVILDDSPASSRFSSPQYVPSTEQHSDQPREASEQLNSNQRRQVLSIAELTGEAPSQPRASPPSDTSPQQDGSSSTPWEFKTQALTQHISGLSSLEVASQSSNGKRHLFEGFRSPVRSITPQRHPEANMAADIPSPGSYNPRPIAASPKASELLTRMPTGGLLAGEAGVGDKETQGVTSSANRMDLSADPISISSTDARQDASQDGAFVPQAPTYDLPFPSALPIQKSIEEEPHYFHDEQSSNESKASSSQQSVDNERDVDQVDGLVQPSHPILGPAEYALALPAEGKVQSTYLDTINAKRKAILKFINRHESIGSSNGSPNRTHERNEMVELIQRLHDTTTHLDLGLPGFGAQYSTQSEHHAAYANYAGSKFSFLGHLVDMLKRVECSIIVMARAGPIQDLLEQYLTLKHINVRRQDRMAASKSPTPDRPSTEFQVHLVSTMSTHQVSFSPKPILMIAFDASFDSQDPQVMRIRSHFAPKPPTPMPVIHLLISNSSEHVDRCLPKSLPSPMRLKALVRATYQARPNLGGKPTYVPDVSDEPEGRPMDFSDLQRALRKSPERKLIMLASIVARASLAQNFDDNWNLGSLPELQLTEIDDAPPKGSGTTTVSETPKEPLPRSRTPVSRADTPSGRKRLLEVDSVLPPLVKRQRMTPLRDALEAGHAPGDASSQLAQLEELLNKLQADLVTEKEGRKKAEAERNHVQEQLDQWKKDHAALQRRYEKRMTKCHDLESGNKKLLKTIENNKARQERVAEDNSNLKKKVAELRGELTSVRDEIKAGGGDAAALEAAREEARTLLAKNTHLEKSLENTRKDFEFTRAQYQDASNKAAEFATQVRELEEKVTHLTKEAGDEKRRLKEANFEASIKRHLAKISELELERKSKDTLLRKLEEENRALKRNRGVQTRGSSVQPPGSPGLDGHVGRGPRSRPSSPAPGLFASGGHHSGGSNRGSLLRHER</sequence>
<dbReference type="InterPro" id="IPR038609">
    <property type="entry name" value="HDA1_su2/3_sf"/>
</dbReference>
<evidence type="ECO:0000313" key="3">
    <source>
        <dbReference type="EMBL" id="EXJ93600.1"/>
    </source>
</evidence>
<accession>W9YV90</accession>
<feature type="region of interest" description="Disordered" evidence="2">
    <location>
        <begin position="100"/>
        <end position="208"/>
    </location>
</feature>
<feature type="region of interest" description="Disordered" evidence="2">
    <location>
        <begin position="583"/>
        <end position="607"/>
    </location>
</feature>
<feature type="region of interest" description="Disordered" evidence="2">
    <location>
        <begin position="876"/>
        <end position="896"/>
    </location>
</feature>
<dbReference type="STRING" id="1182541.W9YV90"/>
<feature type="compositionally biased region" description="Polar residues" evidence="2">
    <location>
        <begin position="158"/>
        <end position="173"/>
    </location>
</feature>
<organism evidence="3 4">
    <name type="scientific">Capronia coronata CBS 617.96</name>
    <dbReference type="NCBI Taxonomy" id="1182541"/>
    <lineage>
        <taxon>Eukaryota</taxon>
        <taxon>Fungi</taxon>
        <taxon>Dikarya</taxon>
        <taxon>Ascomycota</taxon>
        <taxon>Pezizomycotina</taxon>
        <taxon>Eurotiomycetes</taxon>
        <taxon>Chaetothyriomycetidae</taxon>
        <taxon>Chaetothyriales</taxon>
        <taxon>Herpotrichiellaceae</taxon>
        <taxon>Capronia</taxon>
    </lineage>
</organism>
<reference evidence="3 4" key="1">
    <citation type="submission" date="2013-03" db="EMBL/GenBank/DDBJ databases">
        <title>The Genome Sequence of Capronia coronata CBS 617.96.</title>
        <authorList>
            <consortium name="The Broad Institute Genomics Platform"/>
            <person name="Cuomo C."/>
            <person name="de Hoog S."/>
            <person name="Gorbushina A."/>
            <person name="Walker B."/>
            <person name="Young S.K."/>
            <person name="Zeng Q."/>
            <person name="Gargeya S."/>
            <person name="Fitzgerald M."/>
            <person name="Haas B."/>
            <person name="Abouelleil A."/>
            <person name="Allen A.W."/>
            <person name="Alvarado L."/>
            <person name="Arachchi H.M."/>
            <person name="Berlin A.M."/>
            <person name="Chapman S.B."/>
            <person name="Gainer-Dewar J."/>
            <person name="Goldberg J."/>
            <person name="Griggs A."/>
            <person name="Gujja S."/>
            <person name="Hansen M."/>
            <person name="Howarth C."/>
            <person name="Imamovic A."/>
            <person name="Ireland A."/>
            <person name="Larimer J."/>
            <person name="McCowan C."/>
            <person name="Murphy C."/>
            <person name="Pearson M."/>
            <person name="Poon T.W."/>
            <person name="Priest M."/>
            <person name="Roberts A."/>
            <person name="Saif S."/>
            <person name="Shea T."/>
            <person name="Sisk P."/>
            <person name="Sykes S."/>
            <person name="Wortman J."/>
            <person name="Nusbaum C."/>
            <person name="Birren B."/>
        </authorList>
    </citation>
    <scope>NUCLEOTIDE SEQUENCE [LARGE SCALE GENOMIC DNA]</scope>
    <source>
        <strain evidence="3 4">CBS 617.96</strain>
    </source>
</reference>
<dbReference type="eggNOG" id="ENOG502S6DU">
    <property type="taxonomic scope" value="Eukaryota"/>
</dbReference>
<keyword evidence="4" id="KW-1185">Reference proteome</keyword>
<feature type="region of interest" description="Disordered" evidence="2">
    <location>
        <begin position="1"/>
        <end position="34"/>
    </location>
</feature>
<feature type="compositionally biased region" description="Polar residues" evidence="2">
    <location>
        <begin position="121"/>
        <end position="130"/>
    </location>
</feature>
<comment type="caution">
    <text evidence="3">The sequence shown here is derived from an EMBL/GenBank/DDBJ whole genome shotgun (WGS) entry which is preliminary data.</text>
</comment>
<dbReference type="Gene3D" id="2.40.50.40">
    <property type="match status" value="1"/>
</dbReference>
<dbReference type="HOGENOM" id="CLU_006112_0_0_1"/>
<comment type="subunit">
    <text evidence="1">Component of the NuA4 histone acetyltransferase complex.</text>
</comment>
<feature type="region of interest" description="Disordered" evidence="2">
    <location>
        <begin position="513"/>
        <end position="536"/>
    </location>
</feature>
<evidence type="ECO:0000313" key="4">
    <source>
        <dbReference type="Proteomes" id="UP000019484"/>
    </source>
</evidence>
<feature type="region of interest" description="Disordered" evidence="2">
    <location>
        <begin position="401"/>
        <end position="425"/>
    </location>
</feature>
<feature type="region of interest" description="Disordered" evidence="2">
    <location>
        <begin position="1244"/>
        <end position="1307"/>
    </location>
</feature>
<evidence type="ECO:0008006" key="5">
    <source>
        <dbReference type="Google" id="ProtNLM"/>
    </source>
</evidence>
<feature type="compositionally biased region" description="Low complexity" evidence="2">
    <location>
        <begin position="1277"/>
        <end position="1291"/>
    </location>
</feature>
<feature type="compositionally biased region" description="Polar residues" evidence="2">
    <location>
        <begin position="139"/>
        <end position="149"/>
    </location>
</feature>
<feature type="region of interest" description="Disordered" evidence="2">
    <location>
        <begin position="943"/>
        <end position="988"/>
    </location>
</feature>
<gene>
    <name evidence="3" type="ORF">A1O1_01992</name>
</gene>
<feature type="compositionally biased region" description="Polar residues" evidence="2">
    <location>
        <begin position="411"/>
        <end position="425"/>
    </location>
</feature>
<evidence type="ECO:0000256" key="2">
    <source>
        <dbReference type="SAM" id="MobiDB-lite"/>
    </source>
</evidence>
<protein>
    <recommendedName>
        <fullName evidence="5">Chromo domain-containing protein</fullName>
    </recommendedName>
</protein>
<dbReference type="OrthoDB" id="3647690at2759"/>
<dbReference type="InterPro" id="IPR021006">
    <property type="entry name" value="Hda2/3"/>
</dbReference>
<name>W9YV90_9EURO</name>
<dbReference type="InterPro" id="IPR016197">
    <property type="entry name" value="Chromo-like_dom_sf"/>
</dbReference>
<feature type="compositionally biased region" description="Polar residues" evidence="2">
    <location>
        <begin position="356"/>
        <end position="371"/>
    </location>
</feature>
<feature type="compositionally biased region" description="Polar residues" evidence="2">
    <location>
        <begin position="180"/>
        <end position="194"/>
    </location>
</feature>
<feature type="compositionally biased region" description="Polar residues" evidence="2">
    <location>
        <begin position="1251"/>
        <end position="1261"/>
    </location>
</feature>
<dbReference type="GeneID" id="19156893"/>
<feature type="compositionally biased region" description="Basic and acidic residues" evidence="2">
    <location>
        <begin position="372"/>
        <end position="381"/>
    </location>
</feature>
<feature type="compositionally biased region" description="Basic and acidic residues" evidence="2">
    <location>
        <begin position="299"/>
        <end position="316"/>
    </location>
</feature>
<dbReference type="GO" id="GO:0070823">
    <property type="term" value="C:HDA1 complex"/>
    <property type="evidence" value="ECO:0007669"/>
    <property type="project" value="InterPro"/>
</dbReference>
<dbReference type="RefSeq" id="XP_007721094.1">
    <property type="nucleotide sequence ID" value="XM_007722904.1"/>
</dbReference>
<feature type="compositionally biased region" description="Polar residues" evidence="2">
    <location>
        <begin position="328"/>
        <end position="337"/>
    </location>
</feature>
<feature type="region of interest" description="Disordered" evidence="2">
    <location>
        <begin position="544"/>
        <end position="563"/>
    </location>
</feature>
<dbReference type="SUPFAM" id="SSF54160">
    <property type="entry name" value="Chromo domain-like"/>
    <property type="match status" value="1"/>
</dbReference>
<feature type="region of interest" description="Disordered" evidence="2">
    <location>
        <begin position="264"/>
        <end position="387"/>
    </location>
</feature>
<dbReference type="Gene3D" id="3.40.50.12360">
    <property type="match status" value="1"/>
</dbReference>
<evidence type="ECO:0000256" key="1">
    <source>
        <dbReference type="ARBA" id="ARBA00011353"/>
    </source>
</evidence>
<feature type="compositionally biased region" description="Basic and acidic residues" evidence="2">
    <location>
        <begin position="7"/>
        <end position="16"/>
    </location>
</feature>
<feature type="compositionally biased region" description="Low complexity" evidence="2">
    <location>
        <begin position="590"/>
        <end position="601"/>
    </location>
</feature>
<dbReference type="EMBL" id="AMWN01000002">
    <property type="protein sequence ID" value="EXJ93600.1"/>
    <property type="molecule type" value="Genomic_DNA"/>
</dbReference>
<proteinExistence type="predicted"/>